<accession>A0A5B7CUM7</accession>
<dbReference type="AlphaFoldDB" id="A0A5B7CUM7"/>
<dbReference type="EMBL" id="VSRR010000284">
    <property type="protein sequence ID" value="MPC13482.1"/>
    <property type="molecule type" value="Genomic_DNA"/>
</dbReference>
<evidence type="ECO:0000313" key="1">
    <source>
        <dbReference type="EMBL" id="MPC13482.1"/>
    </source>
</evidence>
<gene>
    <name evidence="1" type="ORF">E2C01_006219</name>
</gene>
<protein>
    <submittedName>
        <fullName evidence="1">Uncharacterized protein</fullName>
    </submittedName>
</protein>
<proteinExistence type="predicted"/>
<name>A0A5B7CUM7_PORTR</name>
<reference evidence="1 2" key="1">
    <citation type="submission" date="2019-05" db="EMBL/GenBank/DDBJ databases">
        <title>Another draft genome of Portunus trituberculatus and its Hox gene families provides insights of decapod evolution.</title>
        <authorList>
            <person name="Jeong J.-H."/>
            <person name="Song I."/>
            <person name="Kim S."/>
            <person name="Choi T."/>
            <person name="Kim D."/>
            <person name="Ryu S."/>
            <person name="Kim W."/>
        </authorList>
    </citation>
    <scope>NUCLEOTIDE SEQUENCE [LARGE SCALE GENOMIC DNA]</scope>
    <source>
        <tissue evidence="1">Muscle</tissue>
    </source>
</reference>
<comment type="caution">
    <text evidence="1">The sequence shown here is derived from an EMBL/GenBank/DDBJ whole genome shotgun (WGS) entry which is preliminary data.</text>
</comment>
<keyword evidence="2" id="KW-1185">Reference proteome</keyword>
<organism evidence="1 2">
    <name type="scientific">Portunus trituberculatus</name>
    <name type="common">Swimming crab</name>
    <name type="synonym">Neptunus trituberculatus</name>
    <dbReference type="NCBI Taxonomy" id="210409"/>
    <lineage>
        <taxon>Eukaryota</taxon>
        <taxon>Metazoa</taxon>
        <taxon>Ecdysozoa</taxon>
        <taxon>Arthropoda</taxon>
        <taxon>Crustacea</taxon>
        <taxon>Multicrustacea</taxon>
        <taxon>Malacostraca</taxon>
        <taxon>Eumalacostraca</taxon>
        <taxon>Eucarida</taxon>
        <taxon>Decapoda</taxon>
        <taxon>Pleocyemata</taxon>
        <taxon>Brachyura</taxon>
        <taxon>Eubrachyura</taxon>
        <taxon>Portunoidea</taxon>
        <taxon>Portunidae</taxon>
        <taxon>Portuninae</taxon>
        <taxon>Portunus</taxon>
    </lineage>
</organism>
<evidence type="ECO:0000313" key="2">
    <source>
        <dbReference type="Proteomes" id="UP000324222"/>
    </source>
</evidence>
<sequence>MAGIKQRLLAQPSSPHIAGFVNVWRNAAGFASAATTRTHHTSLRLKCGLAWLGYTDPMSSGGLCDWLAGWLAD</sequence>
<dbReference type="Proteomes" id="UP000324222">
    <property type="component" value="Unassembled WGS sequence"/>
</dbReference>